<dbReference type="EMBL" id="BPVZ01000893">
    <property type="protein sequence ID" value="GKV52858.1"/>
    <property type="molecule type" value="Genomic_DNA"/>
</dbReference>
<organism evidence="1 2">
    <name type="scientific">Rubroshorea leprosula</name>
    <dbReference type="NCBI Taxonomy" id="152421"/>
    <lineage>
        <taxon>Eukaryota</taxon>
        <taxon>Viridiplantae</taxon>
        <taxon>Streptophyta</taxon>
        <taxon>Embryophyta</taxon>
        <taxon>Tracheophyta</taxon>
        <taxon>Spermatophyta</taxon>
        <taxon>Magnoliopsida</taxon>
        <taxon>eudicotyledons</taxon>
        <taxon>Gunneridae</taxon>
        <taxon>Pentapetalae</taxon>
        <taxon>rosids</taxon>
        <taxon>malvids</taxon>
        <taxon>Malvales</taxon>
        <taxon>Dipterocarpaceae</taxon>
        <taxon>Rubroshorea</taxon>
    </lineage>
</organism>
<name>A0AAV5MS93_9ROSI</name>
<comment type="caution">
    <text evidence="1">The sequence shown here is derived from an EMBL/GenBank/DDBJ whole genome shotgun (WGS) entry which is preliminary data.</text>
</comment>
<gene>
    <name evidence="1" type="ORF">SLEP1_g59414</name>
</gene>
<evidence type="ECO:0000313" key="2">
    <source>
        <dbReference type="Proteomes" id="UP001054252"/>
    </source>
</evidence>
<evidence type="ECO:0000313" key="1">
    <source>
        <dbReference type="EMBL" id="GKV52858.1"/>
    </source>
</evidence>
<sequence>MLPVLAGTEAKGKHLNKRNERRAYSYSMLADPASQIRISEWCDDDQANLDISNNDLN</sequence>
<feature type="non-terminal residue" evidence="1">
    <location>
        <position position="57"/>
    </location>
</feature>
<dbReference type="AlphaFoldDB" id="A0AAV5MS93"/>
<keyword evidence="2" id="KW-1185">Reference proteome</keyword>
<accession>A0AAV5MS93</accession>
<protein>
    <submittedName>
        <fullName evidence="1">Uncharacterized protein</fullName>
    </submittedName>
</protein>
<dbReference type="Proteomes" id="UP001054252">
    <property type="component" value="Unassembled WGS sequence"/>
</dbReference>
<proteinExistence type="predicted"/>
<reference evidence="1 2" key="1">
    <citation type="journal article" date="2021" name="Commun. Biol.">
        <title>The genome of Shorea leprosula (Dipterocarpaceae) highlights the ecological relevance of drought in aseasonal tropical rainforests.</title>
        <authorList>
            <person name="Ng K.K.S."/>
            <person name="Kobayashi M.J."/>
            <person name="Fawcett J.A."/>
            <person name="Hatakeyama M."/>
            <person name="Paape T."/>
            <person name="Ng C.H."/>
            <person name="Ang C.C."/>
            <person name="Tnah L.H."/>
            <person name="Lee C.T."/>
            <person name="Nishiyama T."/>
            <person name="Sese J."/>
            <person name="O'Brien M.J."/>
            <person name="Copetti D."/>
            <person name="Mohd Noor M.I."/>
            <person name="Ong R.C."/>
            <person name="Putra M."/>
            <person name="Sireger I.Z."/>
            <person name="Indrioko S."/>
            <person name="Kosugi Y."/>
            <person name="Izuno A."/>
            <person name="Isagi Y."/>
            <person name="Lee S.L."/>
            <person name="Shimizu K.K."/>
        </authorList>
    </citation>
    <scope>NUCLEOTIDE SEQUENCE [LARGE SCALE GENOMIC DNA]</scope>
    <source>
        <strain evidence="1">214</strain>
    </source>
</reference>